<dbReference type="PANTHER" id="PTHR37831">
    <property type="entry name" value="D-RIBOSE PYRANASE"/>
    <property type="match status" value="1"/>
</dbReference>
<dbReference type="PANTHER" id="PTHR37831:SF1">
    <property type="entry name" value="D-RIBOSE PYRANASE"/>
    <property type="match status" value="1"/>
</dbReference>
<comment type="caution">
    <text evidence="6">The sequence shown here is derived from an EMBL/GenBank/DDBJ whole genome shotgun (WGS) entry which is preliminary data.</text>
</comment>
<reference evidence="7" key="1">
    <citation type="submission" date="2019-10" db="EMBL/GenBank/DDBJ databases">
        <title>Streptomyces sp. nov., a novel actinobacterium isolated from alkaline environment.</title>
        <authorList>
            <person name="Golinska P."/>
        </authorList>
    </citation>
    <scope>NUCLEOTIDE SEQUENCE [LARGE SCALE GENOMIC DNA]</scope>
    <source>
        <strain evidence="7">DSM 42118</strain>
    </source>
</reference>
<dbReference type="EC" id="5.4.99.62" evidence="2"/>
<dbReference type="GO" id="GO:0019303">
    <property type="term" value="P:D-ribose catabolic process"/>
    <property type="evidence" value="ECO:0007669"/>
    <property type="project" value="TreeGrafter"/>
</dbReference>
<protein>
    <recommendedName>
        <fullName evidence="2">D-ribose pyranase</fullName>
        <ecNumber evidence="2">5.4.99.62</ecNumber>
    </recommendedName>
</protein>
<keyword evidence="4 6" id="KW-0413">Isomerase</keyword>
<dbReference type="SUPFAM" id="SSF102546">
    <property type="entry name" value="RbsD-like"/>
    <property type="match status" value="1"/>
</dbReference>
<dbReference type="InterPro" id="IPR023064">
    <property type="entry name" value="D-ribose_pyranase"/>
</dbReference>
<proteinExistence type="predicted"/>
<evidence type="ECO:0000256" key="4">
    <source>
        <dbReference type="ARBA" id="ARBA00023235"/>
    </source>
</evidence>
<evidence type="ECO:0000256" key="1">
    <source>
        <dbReference type="ARBA" id="ARBA00000223"/>
    </source>
</evidence>
<dbReference type="InterPro" id="IPR007721">
    <property type="entry name" value="RbsD_FucU"/>
</dbReference>
<name>A0A7W3Y2P3_9ACTN</name>
<evidence type="ECO:0000256" key="3">
    <source>
        <dbReference type="ARBA" id="ARBA00022490"/>
    </source>
</evidence>
<dbReference type="Gene3D" id="3.40.1650.10">
    <property type="entry name" value="RbsD-like domain"/>
    <property type="match status" value="1"/>
</dbReference>
<evidence type="ECO:0000313" key="7">
    <source>
        <dbReference type="Proteomes" id="UP000538929"/>
    </source>
</evidence>
<dbReference type="NCBIfam" id="NF008761">
    <property type="entry name" value="PRK11797.1"/>
    <property type="match status" value="1"/>
</dbReference>
<accession>A0A7W3Y2P3</accession>
<evidence type="ECO:0000256" key="5">
    <source>
        <dbReference type="ARBA" id="ARBA00023277"/>
    </source>
</evidence>
<evidence type="ECO:0000313" key="6">
    <source>
        <dbReference type="EMBL" id="MBB0245621.1"/>
    </source>
</evidence>
<dbReference type="RefSeq" id="WP_182607084.1">
    <property type="nucleotide sequence ID" value="NZ_VKHT01000548.1"/>
</dbReference>
<dbReference type="Pfam" id="PF05025">
    <property type="entry name" value="RbsD_FucU"/>
    <property type="match status" value="1"/>
</dbReference>
<gene>
    <name evidence="6" type="primary">rbsD</name>
    <name evidence="6" type="ORF">FNQ90_16305</name>
</gene>
<keyword evidence="5" id="KW-0119">Carbohydrate metabolism</keyword>
<comment type="catalytic activity">
    <reaction evidence="1">
        <text>beta-D-ribopyranose = beta-D-ribofuranose</text>
        <dbReference type="Rhea" id="RHEA:25432"/>
        <dbReference type="ChEBI" id="CHEBI:27476"/>
        <dbReference type="ChEBI" id="CHEBI:47002"/>
        <dbReference type="EC" id="5.4.99.62"/>
    </reaction>
</comment>
<dbReference type="Proteomes" id="UP000538929">
    <property type="component" value="Unassembled WGS sequence"/>
</dbReference>
<dbReference type="InterPro" id="IPR023750">
    <property type="entry name" value="RbsD-like_sf"/>
</dbReference>
<evidence type="ECO:0000256" key="2">
    <source>
        <dbReference type="ARBA" id="ARBA00012862"/>
    </source>
</evidence>
<dbReference type="AlphaFoldDB" id="A0A7W3Y2P3"/>
<dbReference type="EMBL" id="VKHT01000548">
    <property type="protein sequence ID" value="MBB0245621.1"/>
    <property type="molecule type" value="Genomic_DNA"/>
</dbReference>
<dbReference type="GO" id="GO:0048029">
    <property type="term" value="F:monosaccharide binding"/>
    <property type="evidence" value="ECO:0007669"/>
    <property type="project" value="InterPro"/>
</dbReference>
<dbReference type="GO" id="GO:0005829">
    <property type="term" value="C:cytosol"/>
    <property type="evidence" value="ECO:0007669"/>
    <property type="project" value="TreeGrafter"/>
</dbReference>
<keyword evidence="3" id="KW-0963">Cytoplasm</keyword>
<keyword evidence="7" id="KW-1185">Reference proteome</keyword>
<dbReference type="GO" id="GO:0016872">
    <property type="term" value="F:intramolecular lyase activity"/>
    <property type="evidence" value="ECO:0007669"/>
    <property type="project" value="InterPro"/>
</dbReference>
<sequence>MKRTGILNDRLSGALATLGHTDLIMVVDAGFPIPREAHRVDLAIARDLPDLRTVLGLLAEELVIEGVVRAEDVPTHNPRLDEWVRGTFTDAEFTTRPHAEMLGEVARQAKVIVRTGAYEPWGNIGLFCGVEVPKWFGGTDVVVPAHYASKL</sequence>
<organism evidence="6 7">
    <name type="scientific">Streptomyces alkaliphilus</name>
    <dbReference type="NCBI Taxonomy" id="1472722"/>
    <lineage>
        <taxon>Bacteria</taxon>
        <taxon>Bacillati</taxon>
        <taxon>Actinomycetota</taxon>
        <taxon>Actinomycetes</taxon>
        <taxon>Kitasatosporales</taxon>
        <taxon>Streptomycetaceae</taxon>
        <taxon>Streptomyces</taxon>
    </lineage>
</organism>
<dbReference type="GO" id="GO:0062193">
    <property type="term" value="F:D-ribose pyranase activity"/>
    <property type="evidence" value="ECO:0007669"/>
    <property type="project" value="UniProtKB-EC"/>
</dbReference>